<feature type="compositionally biased region" description="Low complexity" evidence="1">
    <location>
        <begin position="1"/>
        <end position="24"/>
    </location>
</feature>
<evidence type="ECO:0000256" key="2">
    <source>
        <dbReference type="SAM" id="Phobius"/>
    </source>
</evidence>
<feature type="region of interest" description="Disordered" evidence="1">
    <location>
        <begin position="61"/>
        <end position="99"/>
    </location>
</feature>
<feature type="compositionally biased region" description="Basic and acidic residues" evidence="1">
    <location>
        <begin position="83"/>
        <end position="99"/>
    </location>
</feature>
<protein>
    <recommendedName>
        <fullName evidence="4">DUF4352 domain-containing protein</fullName>
    </recommendedName>
</protein>
<organism evidence="3">
    <name type="scientific">Streptomyces anulatus</name>
    <name type="common">Streptomyces chrysomallus</name>
    <dbReference type="NCBI Taxonomy" id="1892"/>
    <lineage>
        <taxon>Bacteria</taxon>
        <taxon>Bacillati</taxon>
        <taxon>Actinomycetota</taxon>
        <taxon>Actinomycetes</taxon>
        <taxon>Kitasatosporales</taxon>
        <taxon>Streptomycetaceae</taxon>
        <taxon>Streptomyces</taxon>
    </lineage>
</organism>
<dbReference type="RefSeq" id="WP_164256926.1">
    <property type="nucleotide sequence ID" value="NZ_JAAGMK010000180.1"/>
</dbReference>
<reference evidence="3" key="1">
    <citation type="submission" date="2020-01" db="EMBL/GenBank/DDBJ databases">
        <title>Insect and environment-associated Actinomycetes.</title>
        <authorList>
            <person name="Currrie C."/>
            <person name="Chevrette M."/>
            <person name="Carlson C."/>
            <person name="Stubbendieck R."/>
            <person name="Wendt-Pienkowski E."/>
        </authorList>
    </citation>
    <scope>NUCLEOTIDE SEQUENCE</scope>
    <source>
        <strain evidence="3">SID505</strain>
    </source>
</reference>
<name>A0A6G3SMH5_STRAQ</name>
<keyword evidence="2" id="KW-0472">Membrane</keyword>
<accession>A0A6G3SMH5</accession>
<dbReference type="EMBL" id="JAAGMK010000180">
    <property type="protein sequence ID" value="NEB83952.1"/>
    <property type="molecule type" value="Genomic_DNA"/>
</dbReference>
<evidence type="ECO:0008006" key="4">
    <source>
        <dbReference type="Google" id="ProtNLM"/>
    </source>
</evidence>
<keyword evidence="2" id="KW-1133">Transmembrane helix</keyword>
<sequence length="187" mass="19194">MSQQYPQGQQPQGWGQQPPQWGGQPPAPKKSNAGKVIGFGCLGAVALLVVLGAVGMALGGTDSGSDTGSDGVLEVTASPSEGAVKEKAPDADAPKGAEGDVKITGCEVMDGTGWPKADVLITNRSSKKSNYIVSVEFVDASGKRLGEAFAATNNVAAGQEVEEDAQSLDKVEGKIECRVTKVTRYAS</sequence>
<evidence type="ECO:0000256" key="1">
    <source>
        <dbReference type="SAM" id="MobiDB-lite"/>
    </source>
</evidence>
<dbReference type="NCBIfam" id="NF038353">
    <property type="entry name" value="FxLYD_dom"/>
    <property type="match status" value="1"/>
</dbReference>
<dbReference type="AlphaFoldDB" id="A0A6G3SMH5"/>
<gene>
    <name evidence="3" type="ORF">G3I43_07135</name>
</gene>
<feature type="region of interest" description="Disordered" evidence="1">
    <location>
        <begin position="1"/>
        <end position="33"/>
    </location>
</feature>
<evidence type="ECO:0000313" key="3">
    <source>
        <dbReference type="EMBL" id="NEB83952.1"/>
    </source>
</evidence>
<proteinExistence type="predicted"/>
<comment type="caution">
    <text evidence="3">The sequence shown here is derived from an EMBL/GenBank/DDBJ whole genome shotgun (WGS) entry which is preliminary data.</text>
</comment>
<feature type="transmembrane region" description="Helical" evidence="2">
    <location>
        <begin position="36"/>
        <end position="58"/>
    </location>
</feature>
<keyword evidence="2" id="KW-0812">Transmembrane</keyword>
<dbReference type="InterPro" id="IPR047676">
    <property type="entry name" value="FxLYD_dom"/>
</dbReference>